<protein>
    <submittedName>
        <fullName evidence="2">Uncharacterized protein</fullName>
    </submittedName>
</protein>
<feature type="chain" id="PRO_5046808976" evidence="1">
    <location>
        <begin position="23"/>
        <end position="157"/>
    </location>
</feature>
<evidence type="ECO:0000313" key="2">
    <source>
        <dbReference type="EMBL" id="GJD53094.1"/>
    </source>
</evidence>
<feature type="signal peptide" evidence="1">
    <location>
        <begin position="1"/>
        <end position="22"/>
    </location>
</feature>
<reference evidence="2" key="1">
    <citation type="journal article" date="2021" name="Front. Microbiol.">
        <title>Comprehensive Comparative Genomics and Phenotyping of Methylobacterium Species.</title>
        <authorList>
            <person name="Alessa O."/>
            <person name="Ogura Y."/>
            <person name="Fujitani Y."/>
            <person name="Takami H."/>
            <person name="Hayashi T."/>
            <person name="Sahin N."/>
            <person name="Tani A."/>
        </authorList>
    </citation>
    <scope>NUCLEOTIDE SEQUENCE</scope>
    <source>
        <strain evidence="2">KCTC 52305</strain>
    </source>
</reference>
<dbReference type="RefSeq" id="WP_128563920.1">
    <property type="nucleotide sequence ID" value="NZ_BPQH01000025.1"/>
</dbReference>
<keyword evidence="1" id="KW-0732">Signal</keyword>
<comment type="caution">
    <text evidence="2">The sequence shown here is derived from an EMBL/GenBank/DDBJ whole genome shotgun (WGS) entry which is preliminary data.</text>
</comment>
<reference evidence="2" key="2">
    <citation type="submission" date="2021-08" db="EMBL/GenBank/DDBJ databases">
        <authorList>
            <person name="Tani A."/>
            <person name="Ola A."/>
            <person name="Ogura Y."/>
            <person name="Katsura K."/>
            <person name="Hayashi T."/>
        </authorList>
    </citation>
    <scope>NUCLEOTIDE SEQUENCE</scope>
    <source>
        <strain evidence="2">KCTC 52305</strain>
    </source>
</reference>
<gene>
    <name evidence="2" type="ORF">OPKNFCMD_5865</name>
</gene>
<sequence>MIKVTCTALAVTMVVGIPQVRAQDLTAWYNNQVAQQNAYFNQMQAGMVQSNLNNPQVMAAYRAGACGPGLSPQQFAYKWAATGGCTVQGMQAYMNNRDQNAARDQASWQGYQQAQMARAQAMQAQQQGFSGNQYQSGMQLGGWRYGYAPNGQVVWYR</sequence>
<evidence type="ECO:0000313" key="3">
    <source>
        <dbReference type="Proteomes" id="UP001055167"/>
    </source>
</evidence>
<dbReference type="Proteomes" id="UP001055167">
    <property type="component" value="Unassembled WGS sequence"/>
</dbReference>
<dbReference type="EMBL" id="BPQH01000025">
    <property type="protein sequence ID" value="GJD53094.1"/>
    <property type="molecule type" value="Genomic_DNA"/>
</dbReference>
<name>A0ABQ4R7E8_9HYPH</name>
<accession>A0ABQ4R7E8</accession>
<proteinExistence type="predicted"/>
<evidence type="ECO:0000256" key="1">
    <source>
        <dbReference type="SAM" id="SignalP"/>
    </source>
</evidence>
<organism evidence="2 3">
    <name type="scientific">Methylobacterium crusticola</name>
    <dbReference type="NCBI Taxonomy" id="1697972"/>
    <lineage>
        <taxon>Bacteria</taxon>
        <taxon>Pseudomonadati</taxon>
        <taxon>Pseudomonadota</taxon>
        <taxon>Alphaproteobacteria</taxon>
        <taxon>Hyphomicrobiales</taxon>
        <taxon>Methylobacteriaceae</taxon>
        <taxon>Methylobacterium</taxon>
    </lineage>
</organism>
<keyword evidence="3" id="KW-1185">Reference proteome</keyword>